<gene>
    <name evidence="3" type="ORF">G2W53_008370</name>
</gene>
<accession>A0A834X6V2</accession>
<dbReference type="SUPFAM" id="SSF82649">
    <property type="entry name" value="SufE/NifU"/>
    <property type="match status" value="1"/>
</dbReference>
<dbReference type="Proteomes" id="UP000634136">
    <property type="component" value="Unassembled WGS sequence"/>
</dbReference>
<protein>
    <submittedName>
        <fullName evidence="3">SufE-like protein 2, chloroplastic</fullName>
    </submittedName>
</protein>
<evidence type="ECO:0000259" key="2">
    <source>
        <dbReference type="Pfam" id="PF02657"/>
    </source>
</evidence>
<reference evidence="3" key="1">
    <citation type="submission" date="2020-09" db="EMBL/GenBank/DDBJ databases">
        <title>Genome-Enabled Discovery of Anthraquinone Biosynthesis in Senna tora.</title>
        <authorList>
            <person name="Kang S.-H."/>
            <person name="Pandey R.P."/>
            <person name="Lee C.-M."/>
            <person name="Sim J.-S."/>
            <person name="Jeong J.-T."/>
            <person name="Choi B.-S."/>
            <person name="Jung M."/>
            <person name="Ginzburg D."/>
            <person name="Zhao K."/>
            <person name="Won S.Y."/>
            <person name="Oh T.-J."/>
            <person name="Yu Y."/>
            <person name="Kim N.-H."/>
            <person name="Lee O.R."/>
            <person name="Lee T.-H."/>
            <person name="Bashyal P."/>
            <person name="Kim T.-S."/>
            <person name="Lee W.-H."/>
            <person name="Kawkins C."/>
            <person name="Kim C.-K."/>
            <person name="Kim J.S."/>
            <person name="Ahn B.O."/>
            <person name="Rhee S.Y."/>
            <person name="Sohng J.K."/>
        </authorList>
    </citation>
    <scope>NUCLEOTIDE SEQUENCE</scope>
    <source>
        <tissue evidence="3">Leaf</tissue>
    </source>
</reference>
<dbReference type="InterPro" id="IPR003808">
    <property type="entry name" value="Fe-S_metab-assoc_dom"/>
</dbReference>
<evidence type="ECO:0000256" key="1">
    <source>
        <dbReference type="ARBA" id="ARBA00010282"/>
    </source>
</evidence>
<proteinExistence type="inferred from homology"/>
<dbReference type="PANTHER" id="PTHR43597">
    <property type="entry name" value="SULFUR ACCEPTOR PROTEIN CSDE"/>
    <property type="match status" value="1"/>
</dbReference>
<dbReference type="EMBL" id="JAAIUW010000003">
    <property type="protein sequence ID" value="KAF7839888.1"/>
    <property type="molecule type" value="Genomic_DNA"/>
</dbReference>
<organism evidence="3 4">
    <name type="scientific">Senna tora</name>
    <dbReference type="NCBI Taxonomy" id="362788"/>
    <lineage>
        <taxon>Eukaryota</taxon>
        <taxon>Viridiplantae</taxon>
        <taxon>Streptophyta</taxon>
        <taxon>Embryophyta</taxon>
        <taxon>Tracheophyta</taxon>
        <taxon>Spermatophyta</taxon>
        <taxon>Magnoliopsida</taxon>
        <taxon>eudicotyledons</taxon>
        <taxon>Gunneridae</taxon>
        <taxon>Pentapetalae</taxon>
        <taxon>rosids</taxon>
        <taxon>fabids</taxon>
        <taxon>Fabales</taxon>
        <taxon>Fabaceae</taxon>
        <taxon>Caesalpinioideae</taxon>
        <taxon>Cassia clade</taxon>
        <taxon>Senna</taxon>
    </lineage>
</organism>
<feature type="domain" description="Fe-S metabolism associated" evidence="2">
    <location>
        <begin position="79"/>
        <end position="199"/>
    </location>
</feature>
<comment type="caution">
    <text evidence="3">The sequence shown here is derived from an EMBL/GenBank/DDBJ whole genome shotgun (WGS) entry which is preliminary data.</text>
</comment>
<dbReference type="AlphaFoldDB" id="A0A834X6V2"/>
<sequence>MASASASASATLSTIPASSHSSLSVNLSSPKHIELKFRNKNGRNRAALRSFYRNSDHIDSVSGNPSSIAVAEKLRLLVSEFRSLPEPIDRVRRLLDFAALLPPLEESDRVAENRVGGCTAQVWLMAEMDEVGRMRFRADSDSEISKGFCWCLVWMLDGAEAEEVMTMKTEDLVDVNVGLDVKAQSRVNTWQNLLFSMQKATKALVIDMQESHSCFAKVVWFNTHLGYRFHNCHDHNMLDWFRGCPNNLGDIDDHQITFICVVLHVIWRCRNPRIVEVQNANNKHVIQTTNQLAWTTVDSLPSFEVNIICITKMRSANCKIRRVHLLILQGNQLLAEADYGLKQQEDL</sequence>
<dbReference type="Pfam" id="PF02657">
    <property type="entry name" value="SufE"/>
    <property type="match status" value="1"/>
</dbReference>
<keyword evidence="4" id="KW-1185">Reference proteome</keyword>
<evidence type="ECO:0000313" key="4">
    <source>
        <dbReference type="Proteomes" id="UP000634136"/>
    </source>
</evidence>
<dbReference type="PANTHER" id="PTHR43597:SF5">
    <property type="entry name" value="SUFE-LIKE PROTEIN 2, CHLOROPLASTIC"/>
    <property type="match status" value="1"/>
</dbReference>
<evidence type="ECO:0000313" key="3">
    <source>
        <dbReference type="EMBL" id="KAF7839888.1"/>
    </source>
</evidence>
<dbReference type="OrthoDB" id="411584at2759"/>
<dbReference type="Gene3D" id="3.90.1010.10">
    <property type="match status" value="1"/>
</dbReference>
<name>A0A834X6V2_9FABA</name>
<comment type="similarity">
    <text evidence="1">Belongs to the SufE family.</text>
</comment>